<gene>
    <name evidence="4" type="ORF">AYO21_01039</name>
</gene>
<dbReference type="Pfam" id="PF24173">
    <property type="entry name" value="TPR_TTI1_N"/>
    <property type="match status" value="1"/>
</dbReference>
<feature type="region of interest" description="Disordered" evidence="1">
    <location>
        <begin position="759"/>
        <end position="819"/>
    </location>
</feature>
<protein>
    <recommendedName>
        <fullName evidence="6">HEAT repeat protein</fullName>
    </recommendedName>
</protein>
<dbReference type="OrthoDB" id="6781668at2759"/>
<dbReference type="PANTHER" id="PTHR18460">
    <property type="entry name" value="TEL2 INTERACTING PROTEIN 1 TTI1 FAMILY MEMBER"/>
    <property type="match status" value="1"/>
</dbReference>
<accession>A0A177FN11</accession>
<dbReference type="InterPro" id="IPR016024">
    <property type="entry name" value="ARM-type_fold"/>
</dbReference>
<organism evidence="4 5">
    <name type="scientific">Fonsecaea monophora</name>
    <dbReference type="NCBI Taxonomy" id="254056"/>
    <lineage>
        <taxon>Eukaryota</taxon>
        <taxon>Fungi</taxon>
        <taxon>Dikarya</taxon>
        <taxon>Ascomycota</taxon>
        <taxon>Pezizomycotina</taxon>
        <taxon>Eurotiomycetes</taxon>
        <taxon>Chaetothyriomycetidae</taxon>
        <taxon>Chaetothyriales</taxon>
        <taxon>Herpotrichiellaceae</taxon>
        <taxon>Fonsecaea</taxon>
    </lineage>
</organism>
<evidence type="ECO:0000256" key="1">
    <source>
        <dbReference type="SAM" id="MobiDB-lite"/>
    </source>
</evidence>
<proteinExistence type="predicted"/>
<dbReference type="GO" id="GO:0005737">
    <property type="term" value="C:cytoplasm"/>
    <property type="evidence" value="ECO:0007669"/>
    <property type="project" value="TreeGrafter"/>
</dbReference>
<reference evidence="4 5" key="1">
    <citation type="submission" date="2016-03" db="EMBL/GenBank/DDBJ databases">
        <title>Draft genome sequence of the Fonsecaea monophora CBS 269.37.</title>
        <authorList>
            <person name="Bombassaro A."/>
            <person name="Vinicius W.A."/>
            <person name="De Hoog S."/>
            <person name="Sun J."/>
            <person name="Souza E.M."/>
            <person name="Raittz R.T."/>
            <person name="Costa F."/>
            <person name="Leao A.C."/>
            <person name="Tadra-Sfeir M.Z."/>
            <person name="Baura V."/>
            <person name="Balsanelli E."/>
            <person name="Pedrosa F.O."/>
            <person name="Moreno L.F."/>
            <person name="Steffens M.B."/>
            <person name="Xi L."/>
            <person name="Bocca A.L."/>
            <person name="Felipe M.S."/>
            <person name="Teixeira M."/>
            <person name="Telles Filho F.Q."/>
            <person name="Azevedo C.M."/>
            <person name="Gomes R."/>
            <person name="Vicente V.A."/>
        </authorList>
    </citation>
    <scope>NUCLEOTIDE SEQUENCE [LARGE SCALE GENOMIC DNA]</scope>
    <source>
        <strain evidence="4 5">CBS 269.37</strain>
    </source>
</reference>
<dbReference type="Gene3D" id="1.25.10.10">
    <property type="entry name" value="Leucine-rich Repeat Variant"/>
    <property type="match status" value="2"/>
</dbReference>
<evidence type="ECO:0008006" key="6">
    <source>
        <dbReference type="Google" id="ProtNLM"/>
    </source>
</evidence>
<dbReference type="RefSeq" id="XP_022516501.1">
    <property type="nucleotide sequence ID" value="XM_022651023.1"/>
</dbReference>
<dbReference type="SUPFAM" id="SSF48371">
    <property type="entry name" value="ARM repeat"/>
    <property type="match status" value="1"/>
</dbReference>
<dbReference type="Pfam" id="PF24181">
    <property type="entry name" value="TPR_TTI1_C"/>
    <property type="match status" value="1"/>
</dbReference>
<evidence type="ECO:0000313" key="4">
    <source>
        <dbReference type="EMBL" id="OAG44549.1"/>
    </source>
</evidence>
<feature type="compositionally biased region" description="Acidic residues" evidence="1">
    <location>
        <begin position="800"/>
        <end position="809"/>
    </location>
</feature>
<evidence type="ECO:0000313" key="5">
    <source>
        <dbReference type="Proteomes" id="UP000077002"/>
    </source>
</evidence>
<dbReference type="PANTHER" id="PTHR18460:SF3">
    <property type="entry name" value="TELO2-INTERACTING PROTEIN 1 HOMOLOG"/>
    <property type="match status" value="1"/>
</dbReference>
<dbReference type="EMBL" id="LVKK01000004">
    <property type="protein sequence ID" value="OAG44549.1"/>
    <property type="molecule type" value="Genomic_DNA"/>
</dbReference>
<feature type="compositionally biased region" description="Basic and acidic residues" evidence="1">
    <location>
        <begin position="788"/>
        <end position="799"/>
    </location>
</feature>
<dbReference type="InterPro" id="IPR011989">
    <property type="entry name" value="ARM-like"/>
</dbReference>
<dbReference type="Pfam" id="PF21547">
    <property type="entry name" value="TTI1"/>
    <property type="match status" value="1"/>
</dbReference>
<dbReference type="InterPro" id="IPR057566">
    <property type="entry name" value="TPR_TTI1_N"/>
</dbReference>
<dbReference type="Proteomes" id="UP000077002">
    <property type="component" value="Unassembled WGS sequence"/>
</dbReference>
<keyword evidence="5" id="KW-1185">Reference proteome</keyword>
<evidence type="ECO:0000259" key="2">
    <source>
        <dbReference type="Pfam" id="PF24173"/>
    </source>
</evidence>
<sequence length="1066" mass="117945">MESSRQQAFQRLRPPCVELSSVALKFKANQTSAKAVLLALEQVHRVLCSLGDENLLDEKLAEYAFFPLTHVFNQSPRISSRGLELAVRCVQILVSKGWGDKLLPEMAKQLLILLGLLVSQGPNRPEQPPTDELKVASFECMAVLVRQTTSQKSTILEGVGSRNIVDQLVYQLLEALVDAPSEAVQISATLVLLELQRAIKSRALLASLLPRTVSTLVKVLRPSTQARRTRKVLVGYLDLMTEVLRNVLTDGNGPDKTTSAIQTKSPAARDADDEVILDKSWFDATASQIDLALIQVVKLRTHDSPDVAEALLKLCLTVIDDCSQTLAQSVPLMVETLAVLCRSPDGSKARSALKYLITSRPEIAEILTAKFYDWSQALPRVMQGNDDRPKQQLLKQVTTSFIALTESSSATDEEMWKFASMLIDTVAAGVKSSSNKAKLVNEAPQISPGELIRQSRRSEHEFMPVILNHQSQQSSTQELTNLIATLKSQAFSQNITRSLVDHVHDPDVDRKLSAAWLALQFLRSDSGNAFDMMELVDDSVSPPDFSLSRPFLITDLYSNTLPFLTEYPDLEGEADTDWRLVALSLESLTLQASQLRQSYRPELVETLFPLLTLLGSKNALLQQHAMTALNLLATACEYESASQMLIENVDYLINAVALRLNAFDVSPTSLQVIGMMIRLCGGKLLPHLDDLIGSIFSALDTFHGYSNLVERLFEVLTMVVTESSKKPVIPAIQSAGAPDSRRNVSNHISCLQDILGDLQNRKNRQRQSEEEKEDIIGAPHRPWTTAEDGVRGEEQRSLSDENEEVEDDQPYQQTADQKETEISKSHQLLLNIAQSTVPHLSSPSPKVRSTLLHMLQEICPLLAGHENTFLPLVNSIWPAVVSRLLAGSDPGAANAPYTVKDAALTVAEICRAAGDFMSSRIEEVFDELEILFEKTYSSVVGTKKRQKAITMPEMKELESSTSLTRSIQKTHEAISSSDQTSLAPYGGMRSSDAQILEALVSLLITILEYVRISEDNVDKVFMLLGPLIHTERVRQALLKSNEDAVWLIDNHPPRSGPAAIARFQRK</sequence>
<comment type="caution">
    <text evidence="4">The sequence shown here is derived from an EMBL/GenBank/DDBJ whole genome shotgun (WGS) entry which is preliminary data.</text>
</comment>
<dbReference type="InterPro" id="IPR057567">
    <property type="entry name" value="TPR_TTI1_C"/>
</dbReference>
<name>A0A177FN11_9EURO</name>
<feature type="domain" description="TTI1 N-terminal TPR" evidence="2">
    <location>
        <begin position="9"/>
        <end position="342"/>
    </location>
</feature>
<dbReference type="InterPro" id="IPR049362">
    <property type="entry name" value="TTI1_rpt"/>
</dbReference>
<evidence type="ECO:0000259" key="3">
    <source>
        <dbReference type="Pfam" id="PF24181"/>
    </source>
</evidence>
<dbReference type="InterPro" id="IPR052587">
    <property type="entry name" value="TELO2-interacting_protein_1"/>
</dbReference>
<dbReference type="GeneID" id="34596219"/>
<feature type="domain" description="TTI1 C-terminal TPR" evidence="3">
    <location>
        <begin position="761"/>
        <end position="925"/>
    </location>
</feature>
<dbReference type="AlphaFoldDB" id="A0A177FN11"/>